<dbReference type="PANTHER" id="PTHR43471">
    <property type="entry name" value="ABC TRANSPORTER PERMEASE"/>
    <property type="match status" value="1"/>
</dbReference>
<feature type="transmembrane region" description="Helical" evidence="1">
    <location>
        <begin position="79"/>
        <end position="100"/>
    </location>
</feature>
<dbReference type="Pfam" id="PF12679">
    <property type="entry name" value="ABC2_membrane_2"/>
    <property type="match status" value="1"/>
</dbReference>
<feature type="transmembrane region" description="Helical" evidence="1">
    <location>
        <begin position="18"/>
        <end position="39"/>
    </location>
</feature>
<dbReference type="AlphaFoldDB" id="A0A6J7LKF6"/>
<protein>
    <submittedName>
        <fullName evidence="3">Unannotated protein</fullName>
    </submittedName>
</protein>
<dbReference type="EMBL" id="CAEZXS010000004">
    <property type="protein sequence ID" value="CAB4685065.1"/>
    <property type="molecule type" value="Genomic_DNA"/>
</dbReference>
<dbReference type="EMBL" id="CAFBQW010000025">
    <property type="protein sequence ID" value="CAB5062852.1"/>
    <property type="molecule type" value="Genomic_DNA"/>
</dbReference>
<keyword evidence="1" id="KW-0472">Membrane</keyword>
<feature type="transmembrane region" description="Helical" evidence="1">
    <location>
        <begin position="194"/>
        <end position="214"/>
    </location>
</feature>
<dbReference type="GO" id="GO:0005886">
    <property type="term" value="C:plasma membrane"/>
    <property type="evidence" value="ECO:0007669"/>
    <property type="project" value="UniProtKB-SubCell"/>
</dbReference>
<evidence type="ECO:0000313" key="3">
    <source>
        <dbReference type="EMBL" id="CAB4968708.1"/>
    </source>
</evidence>
<dbReference type="EMBL" id="CAFBOG010000005">
    <property type="protein sequence ID" value="CAB4968708.1"/>
    <property type="molecule type" value="Genomic_DNA"/>
</dbReference>
<organism evidence="3">
    <name type="scientific">freshwater metagenome</name>
    <dbReference type="NCBI Taxonomy" id="449393"/>
    <lineage>
        <taxon>unclassified sequences</taxon>
        <taxon>metagenomes</taxon>
        <taxon>ecological metagenomes</taxon>
    </lineage>
</organism>
<evidence type="ECO:0000256" key="1">
    <source>
        <dbReference type="SAM" id="Phobius"/>
    </source>
</evidence>
<gene>
    <name evidence="2" type="ORF">UFOPK2582_00067</name>
    <name evidence="3" type="ORF">UFOPK3914_00123</name>
    <name evidence="4" type="ORF">UFOPK4354_00365</name>
</gene>
<accession>A0A6J7LKF6</accession>
<keyword evidence="1" id="KW-0812">Transmembrane</keyword>
<feature type="transmembrane region" description="Helical" evidence="1">
    <location>
        <begin position="121"/>
        <end position="150"/>
    </location>
</feature>
<keyword evidence="1" id="KW-1133">Transmembrane helix</keyword>
<proteinExistence type="predicted"/>
<evidence type="ECO:0000313" key="2">
    <source>
        <dbReference type="EMBL" id="CAB4685065.1"/>
    </source>
</evidence>
<reference evidence="3" key="1">
    <citation type="submission" date="2020-05" db="EMBL/GenBank/DDBJ databases">
        <authorList>
            <person name="Chiriac C."/>
            <person name="Salcher M."/>
            <person name="Ghai R."/>
            <person name="Kavagutti S V."/>
        </authorList>
    </citation>
    <scope>NUCLEOTIDE SEQUENCE</scope>
</reference>
<evidence type="ECO:0000313" key="4">
    <source>
        <dbReference type="EMBL" id="CAB5062852.1"/>
    </source>
</evidence>
<name>A0A6J7LKF6_9ZZZZ</name>
<dbReference type="GO" id="GO:0140359">
    <property type="term" value="F:ABC-type transporter activity"/>
    <property type="evidence" value="ECO:0007669"/>
    <property type="project" value="InterPro"/>
</dbReference>
<feature type="transmembrane region" description="Helical" evidence="1">
    <location>
        <begin position="275"/>
        <end position="293"/>
    </location>
</feature>
<sequence length="305" mass="32769">MIATIATQQVLALRRQRIFVALLCTFLVMTALAGVIGWLSHETILRVYDDAVKILAAEGKPAPASPFDLKPPLSLLSNMAIYVPLIGALMALVLGHLSIAEDRSDGLGRLMFTRSASRDPYLAGKLLAISGVLAAICLLSLLVSGISLFIVNRAAPTVVEIVRLFAFYLLSWLYLLAFALVGVVTALTVRRRSLALLAGLGVWLVLTFAVPQFTSGLLPTAALNPITNPVSTSQAFFRMTSKARPFSVSEQYKTTAAQILGTSPEELALNASLRLVPLIVMVLGLVALSVVLVRRHDYSLVDDDA</sequence>
<feature type="transmembrane region" description="Helical" evidence="1">
    <location>
        <begin position="165"/>
        <end position="187"/>
    </location>
</feature>